<dbReference type="AlphaFoldDB" id="A0A5J4UMJ4"/>
<dbReference type="Proteomes" id="UP000324800">
    <property type="component" value="Unassembled WGS sequence"/>
</dbReference>
<proteinExistence type="predicted"/>
<protein>
    <submittedName>
        <fullName evidence="2">Uncharacterized protein</fullName>
    </submittedName>
</protein>
<feature type="compositionally biased region" description="Basic and acidic residues" evidence="1">
    <location>
        <begin position="88"/>
        <end position="105"/>
    </location>
</feature>
<organism evidence="2 3">
    <name type="scientific">Streblomastix strix</name>
    <dbReference type="NCBI Taxonomy" id="222440"/>
    <lineage>
        <taxon>Eukaryota</taxon>
        <taxon>Metamonada</taxon>
        <taxon>Preaxostyla</taxon>
        <taxon>Oxymonadida</taxon>
        <taxon>Streblomastigidae</taxon>
        <taxon>Streblomastix</taxon>
    </lineage>
</organism>
<comment type="caution">
    <text evidence="2">The sequence shown here is derived from an EMBL/GenBank/DDBJ whole genome shotgun (WGS) entry which is preliminary data.</text>
</comment>
<accession>A0A5J4UMJ4</accession>
<evidence type="ECO:0000256" key="1">
    <source>
        <dbReference type="SAM" id="MobiDB-lite"/>
    </source>
</evidence>
<sequence length="164" mass="18476">MSTSAMATVYDKSQLLNISLTLQKRIRILGGVQSIYSYLSVLVVLNGRGAFVFRAGCRVDDKELDTISKIYKLTGSGKQIEMNLNKNKNKEQNQDIEQIDTKESNTKSYSNSIEQDQYQNIEFCSCTNPLFSENGDLFPTAPWHASIKNVRCLTDSKGNLKFES</sequence>
<dbReference type="EMBL" id="SNRW01014067">
    <property type="protein sequence ID" value="KAA6371896.1"/>
    <property type="molecule type" value="Genomic_DNA"/>
</dbReference>
<evidence type="ECO:0000313" key="3">
    <source>
        <dbReference type="Proteomes" id="UP000324800"/>
    </source>
</evidence>
<evidence type="ECO:0000313" key="2">
    <source>
        <dbReference type="EMBL" id="KAA6371896.1"/>
    </source>
</evidence>
<gene>
    <name evidence="2" type="ORF">EZS28_032578</name>
</gene>
<reference evidence="2 3" key="1">
    <citation type="submission" date="2019-03" db="EMBL/GenBank/DDBJ databases">
        <title>Single cell metagenomics reveals metabolic interactions within the superorganism composed of flagellate Streblomastix strix and complex community of Bacteroidetes bacteria on its surface.</title>
        <authorList>
            <person name="Treitli S.C."/>
            <person name="Kolisko M."/>
            <person name="Husnik F."/>
            <person name="Keeling P."/>
            <person name="Hampl V."/>
        </authorList>
    </citation>
    <scope>NUCLEOTIDE SEQUENCE [LARGE SCALE GENOMIC DNA]</scope>
    <source>
        <strain evidence="2">ST1C</strain>
    </source>
</reference>
<feature type="region of interest" description="Disordered" evidence="1">
    <location>
        <begin position="88"/>
        <end position="107"/>
    </location>
</feature>
<name>A0A5J4UMJ4_9EUKA</name>